<dbReference type="AlphaFoldDB" id="A0A7Y9NII9"/>
<keyword evidence="1" id="KW-0472">Membrane</keyword>
<evidence type="ECO:0000313" key="4">
    <source>
        <dbReference type="Proteomes" id="UP000534186"/>
    </source>
</evidence>
<protein>
    <recommendedName>
        <fullName evidence="2">Zinc-ribbon domain-containing protein</fullName>
    </recommendedName>
</protein>
<evidence type="ECO:0000259" key="2">
    <source>
        <dbReference type="Pfam" id="PF13240"/>
    </source>
</evidence>
<evidence type="ECO:0000313" key="3">
    <source>
        <dbReference type="EMBL" id="NYF50005.1"/>
    </source>
</evidence>
<dbReference type="Proteomes" id="UP000534186">
    <property type="component" value="Unassembled WGS sequence"/>
</dbReference>
<sequence>MVCQACGSPVVDGVHFCAKCGAQVAAAQPMYAAYPQPPMPIAVPRVQRNLQTLGVLWCVFGAYRIIGGLMGMFFLRAFAFRNFGGFDWPFNNHSGLEHSWMTALFPLIAAYTVVMAALAVLVGYSLLTRRPWGRTFAIVVGILTLLKPLFGTALGIYTLWVLAPGASGLEYDAIADRT</sequence>
<feature type="transmembrane region" description="Helical" evidence="1">
    <location>
        <begin position="136"/>
        <end position="160"/>
    </location>
</feature>
<dbReference type="Pfam" id="PF13240">
    <property type="entry name" value="Zn_Ribbon_1"/>
    <property type="match status" value="1"/>
</dbReference>
<gene>
    <name evidence="3" type="ORF">HDF12_000370</name>
</gene>
<keyword evidence="1" id="KW-0812">Transmembrane</keyword>
<comment type="caution">
    <text evidence="3">The sequence shown here is derived from an EMBL/GenBank/DDBJ whole genome shotgun (WGS) entry which is preliminary data.</text>
</comment>
<dbReference type="InterPro" id="IPR026870">
    <property type="entry name" value="Zinc_ribbon_dom"/>
</dbReference>
<dbReference type="EMBL" id="JACCCV010000001">
    <property type="protein sequence ID" value="NYF50005.1"/>
    <property type="molecule type" value="Genomic_DNA"/>
</dbReference>
<reference evidence="3 4" key="1">
    <citation type="submission" date="2020-07" db="EMBL/GenBank/DDBJ databases">
        <title>Genomic Encyclopedia of Type Strains, Phase IV (KMG-V): Genome sequencing to study the core and pangenomes of soil and plant-associated prokaryotes.</title>
        <authorList>
            <person name="Whitman W."/>
        </authorList>
    </citation>
    <scope>NUCLEOTIDE SEQUENCE [LARGE SCALE GENOMIC DNA]</scope>
    <source>
        <strain evidence="3 4">M8UP30</strain>
    </source>
</reference>
<organism evidence="3 4">
    <name type="scientific">Tunturiibacter lichenicola</name>
    <dbReference type="NCBI Taxonomy" id="2051959"/>
    <lineage>
        <taxon>Bacteria</taxon>
        <taxon>Pseudomonadati</taxon>
        <taxon>Acidobacteriota</taxon>
        <taxon>Terriglobia</taxon>
        <taxon>Terriglobales</taxon>
        <taxon>Acidobacteriaceae</taxon>
        <taxon>Tunturiibacter</taxon>
    </lineage>
</organism>
<keyword evidence="1" id="KW-1133">Transmembrane helix</keyword>
<feature type="transmembrane region" description="Helical" evidence="1">
    <location>
        <begin position="100"/>
        <end position="124"/>
    </location>
</feature>
<feature type="transmembrane region" description="Helical" evidence="1">
    <location>
        <begin position="55"/>
        <end position="80"/>
    </location>
</feature>
<accession>A0A7Y9NII9</accession>
<name>A0A7Y9NII9_9BACT</name>
<proteinExistence type="predicted"/>
<evidence type="ECO:0000256" key="1">
    <source>
        <dbReference type="SAM" id="Phobius"/>
    </source>
</evidence>
<feature type="domain" description="Zinc-ribbon" evidence="2">
    <location>
        <begin position="3"/>
        <end position="23"/>
    </location>
</feature>